<dbReference type="KEGG" id="ehx:EMIHUDRAFT_236689"/>
<proteinExistence type="inferred from homology"/>
<dbReference type="InterPro" id="IPR050103">
    <property type="entry name" value="Class-III_PLP-dep_AT"/>
</dbReference>
<keyword evidence="6" id="KW-1185">Reference proteome</keyword>
<dbReference type="Gene3D" id="3.90.1150.10">
    <property type="entry name" value="Aspartate Aminotransferase, domain 1"/>
    <property type="match status" value="1"/>
</dbReference>
<comment type="similarity">
    <text evidence="2">Belongs to the class-III pyridoxal-phosphate-dependent aminotransferase family.</text>
</comment>
<evidence type="ECO:0000256" key="2">
    <source>
        <dbReference type="ARBA" id="ARBA00008954"/>
    </source>
</evidence>
<dbReference type="InterPro" id="IPR005814">
    <property type="entry name" value="Aminotrans_3"/>
</dbReference>
<dbReference type="STRING" id="2903.R1F0H5"/>
<dbReference type="PANTHER" id="PTHR11986">
    <property type="entry name" value="AMINOTRANSFERASE CLASS III"/>
    <property type="match status" value="1"/>
</dbReference>
<dbReference type="GeneID" id="17272189"/>
<dbReference type="GO" id="GO:0008483">
    <property type="term" value="F:transaminase activity"/>
    <property type="evidence" value="ECO:0007669"/>
    <property type="project" value="UniProtKB-KW"/>
</dbReference>
<dbReference type="RefSeq" id="XP_005779073.1">
    <property type="nucleotide sequence ID" value="XM_005779016.1"/>
</dbReference>
<dbReference type="GO" id="GO:0030170">
    <property type="term" value="F:pyridoxal phosphate binding"/>
    <property type="evidence" value="ECO:0007669"/>
    <property type="project" value="InterPro"/>
</dbReference>
<keyword evidence="4" id="KW-0808">Transferase</keyword>
<evidence type="ECO:0000256" key="4">
    <source>
        <dbReference type="ARBA" id="ARBA00022679"/>
    </source>
</evidence>
<dbReference type="Proteomes" id="UP000013827">
    <property type="component" value="Unassembled WGS sequence"/>
</dbReference>
<reference evidence="6" key="1">
    <citation type="journal article" date="2013" name="Nature">
        <title>Pan genome of the phytoplankton Emiliania underpins its global distribution.</title>
        <authorList>
            <person name="Read B.A."/>
            <person name="Kegel J."/>
            <person name="Klute M.J."/>
            <person name="Kuo A."/>
            <person name="Lefebvre S.C."/>
            <person name="Maumus F."/>
            <person name="Mayer C."/>
            <person name="Miller J."/>
            <person name="Monier A."/>
            <person name="Salamov A."/>
            <person name="Young J."/>
            <person name="Aguilar M."/>
            <person name="Claverie J.M."/>
            <person name="Frickenhaus S."/>
            <person name="Gonzalez K."/>
            <person name="Herman E.K."/>
            <person name="Lin Y.C."/>
            <person name="Napier J."/>
            <person name="Ogata H."/>
            <person name="Sarno A.F."/>
            <person name="Shmutz J."/>
            <person name="Schroeder D."/>
            <person name="de Vargas C."/>
            <person name="Verret F."/>
            <person name="von Dassow P."/>
            <person name="Valentin K."/>
            <person name="Van de Peer Y."/>
            <person name="Wheeler G."/>
            <person name="Dacks J.B."/>
            <person name="Delwiche C.F."/>
            <person name="Dyhrman S.T."/>
            <person name="Glockner G."/>
            <person name="John U."/>
            <person name="Richards T."/>
            <person name="Worden A.Z."/>
            <person name="Zhang X."/>
            <person name="Grigoriev I.V."/>
            <person name="Allen A.E."/>
            <person name="Bidle K."/>
            <person name="Borodovsky M."/>
            <person name="Bowler C."/>
            <person name="Brownlee C."/>
            <person name="Cock J.M."/>
            <person name="Elias M."/>
            <person name="Gladyshev V.N."/>
            <person name="Groth M."/>
            <person name="Guda C."/>
            <person name="Hadaegh A."/>
            <person name="Iglesias-Rodriguez M.D."/>
            <person name="Jenkins J."/>
            <person name="Jones B.M."/>
            <person name="Lawson T."/>
            <person name="Leese F."/>
            <person name="Lindquist E."/>
            <person name="Lobanov A."/>
            <person name="Lomsadze A."/>
            <person name="Malik S.B."/>
            <person name="Marsh M.E."/>
            <person name="Mackinder L."/>
            <person name="Mock T."/>
            <person name="Mueller-Roeber B."/>
            <person name="Pagarete A."/>
            <person name="Parker M."/>
            <person name="Probert I."/>
            <person name="Quesneville H."/>
            <person name="Raines C."/>
            <person name="Rensing S.A."/>
            <person name="Riano-Pachon D.M."/>
            <person name="Richier S."/>
            <person name="Rokitta S."/>
            <person name="Shiraiwa Y."/>
            <person name="Soanes D.M."/>
            <person name="van der Giezen M."/>
            <person name="Wahlund T.M."/>
            <person name="Williams B."/>
            <person name="Wilson W."/>
            <person name="Wolfe G."/>
            <person name="Wurch L.L."/>
        </authorList>
    </citation>
    <scope>NUCLEOTIDE SEQUENCE</scope>
</reference>
<reference evidence="5" key="2">
    <citation type="submission" date="2024-10" db="UniProtKB">
        <authorList>
            <consortium name="EnsemblProtists"/>
        </authorList>
    </citation>
    <scope>IDENTIFICATION</scope>
</reference>
<keyword evidence="3" id="KW-0032">Aminotransferase</keyword>
<evidence type="ECO:0000313" key="5">
    <source>
        <dbReference type="EnsemblProtists" id="EOD26644"/>
    </source>
</evidence>
<name>A0A0D3JT09_EMIH1</name>
<dbReference type="GO" id="GO:0042802">
    <property type="term" value="F:identical protein binding"/>
    <property type="evidence" value="ECO:0007669"/>
    <property type="project" value="TreeGrafter"/>
</dbReference>
<dbReference type="InterPro" id="IPR015424">
    <property type="entry name" value="PyrdxlP-dep_Trfase"/>
</dbReference>
<accession>A0A0D3JT09</accession>
<protein>
    <recommendedName>
        <fullName evidence="7">Aminotransferase class III-fold pyridoxal phosphate-dependent enzyme</fullName>
    </recommendedName>
</protein>
<dbReference type="AlphaFoldDB" id="A0A0D3JT09"/>
<dbReference type="HOGENOM" id="CLU_2177686_0_0_1"/>
<dbReference type="PANTHER" id="PTHR11986:SF79">
    <property type="entry name" value="ACETYLORNITHINE AMINOTRANSFERASE, MITOCHONDRIAL"/>
    <property type="match status" value="1"/>
</dbReference>
<dbReference type="Pfam" id="PF00202">
    <property type="entry name" value="Aminotran_3"/>
    <property type="match status" value="1"/>
</dbReference>
<sequence>AIEDDGVLANVNARSAQLVSGLEALRSKREGVIAEVRGWGLLLGVELTAECGFTAAQLTAAAMRNGLLTVPAGEKVLRLVPPLIVSAEQADRAVGILDASMAELMAGQRE</sequence>
<evidence type="ECO:0008006" key="7">
    <source>
        <dbReference type="Google" id="ProtNLM"/>
    </source>
</evidence>
<dbReference type="SUPFAM" id="SSF53383">
    <property type="entry name" value="PLP-dependent transferases"/>
    <property type="match status" value="1"/>
</dbReference>
<comment type="cofactor">
    <cofactor evidence="1">
        <name>pyridoxal 5'-phosphate</name>
        <dbReference type="ChEBI" id="CHEBI:597326"/>
    </cofactor>
</comment>
<dbReference type="InterPro" id="IPR015422">
    <property type="entry name" value="PyrdxlP-dep_Trfase_small"/>
</dbReference>
<evidence type="ECO:0000256" key="3">
    <source>
        <dbReference type="ARBA" id="ARBA00022576"/>
    </source>
</evidence>
<organism evidence="5 6">
    <name type="scientific">Emiliania huxleyi (strain CCMP1516)</name>
    <dbReference type="NCBI Taxonomy" id="280463"/>
    <lineage>
        <taxon>Eukaryota</taxon>
        <taxon>Haptista</taxon>
        <taxon>Haptophyta</taxon>
        <taxon>Prymnesiophyceae</taxon>
        <taxon>Isochrysidales</taxon>
        <taxon>Noelaerhabdaceae</taxon>
        <taxon>Emiliania</taxon>
    </lineage>
</organism>
<dbReference type="EnsemblProtists" id="EOD26644">
    <property type="protein sequence ID" value="EOD26644"/>
    <property type="gene ID" value="EMIHUDRAFT_236689"/>
</dbReference>
<evidence type="ECO:0000256" key="1">
    <source>
        <dbReference type="ARBA" id="ARBA00001933"/>
    </source>
</evidence>
<evidence type="ECO:0000313" key="6">
    <source>
        <dbReference type="Proteomes" id="UP000013827"/>
    </source>
</evidence>